<sequence length="95" mass="10872">MLTDDKDKTINLWVEAINSFTPELWRNSIKYCEQLICDGWRKDMGSFGVQHIPPIIINLAKDADDSDSDFLISSDDESYLEIIVVFSIGTSRSHF</sequence>
<comment type="caution">
    <text evidence="1">The sequence shown here is derived from an EMBL/GenBank/DDBJ whole genome shotgun (WGS) entry which is preliminary data.</text>
</comment>
<proteinExistence type="predicted"/>
<evidence type="ECO:0000313" key="1">
    <source>
        <dbReference type="EMBL" id="KAJ3644151.1"/>
    </source>
</evidence>
<protein>
    <submittedName>
        <fullName evidence="1">Uncharacterized protein</fullName>
    </submittedName>
</protein>
<name>A0AA38M5I0_9CUCU</name>
<gene>
    <name evidence="1" type="ORF">Zmor_026823</name>
</gene>
<dbReference type="AlphaFoldDB" id="A0AA38M5I0"/>
<reference evidence="1" key="1">
    <citation type="journal article" date="2023" name="G3 (Bethesda)">
        <title>Whole genome assemblies of Zophobas morio and Tenebrio molitor.</title>
        <authorList>
            <person name="Kaur S."/>
            <person name="Stinson S.A."/>
            <person name="diCenzo G.C."/>
        </authorList>
    </citation>
    <scope>NUCLEOTIDE SEQUENCE</scope>
    <source>
        <strain evidence="1">QUZm001</strain>
    </source>
</reference>
<accession>A0AA38M5I0</accession>
<organism evidence="1 2">
    <name type="scientific">Zophobas morio</name>
    <dbReference type="NCBI Taxonomy" id="2755281"/>
    <lineage>
        <taxon>Eukaryota</taxon>
        <taxon>Metazoa</taxon>
        <taxon>Ecdysozoa</taxon>
        <taxon>Arthropoda</taxon>
        <taxon>Hexapoda</taxon>
        <taxon>Insecta</taxon>
        <taxon>Pterygota</taxon>
        <taxon>Neoptera</taxon>
        <taxon>Endopterygota</taxon>
        <taxon>Coleoptera</taxon>
        <taxon>Polyphaga</taxon>
        <taxon>Cucujiformia</taxon>
        <taxon>Tenebrionidae</taxon>
        <taxon>Zophobas</taxon>
    </lineage>
</organism>
<keyword evidence="2" id="KW-1185">Reference proteome</keyword>
<dbReference type="EMBL" id="JALNTZ010000008">
    <property type="protein sequence ID" value="KAJ3644151.1"/>
    <property type="molecule type" value="Genomic_DNA"/>
</dbReference>
<dbReference type="Proteomes" id="UP001168821">
    <property type="component" value="Unassembled WGS sequence"/>
</dbReference>
<evidence type="ECO:0000313" key="2">
    <source>
        <dbReference type="Proteomes" id="UP001168821"/>
    </source>
</evidence>